<feature type="region of interest" description="Disordered" evidence="5">
    <location>
        <begin position="1"/>
        <end position="27"/>
    </location>
</feature>
<dbReference type="Proteomes" id="UP001530377">
    <property type="component" value="Unassembled WGS sequence"/>
</dbReference>
<evidence type="ECO:0000256" key="3">
    <source>
        <dbReference type="ARBA" id="ARBA00023128"/>
    </source>
</evidence>
<evidence type="ECO:0000313" key="7">
    <source>
        <dbReference type="EMBL" id="KAL3823406.1"/>
    </source>
</evidence>
<keyword evidence="8" id="KW-1185">Reference proteome</keyword>
<dbReference type="GO" id="GO:0005739">
    <property type="term" value="C:mitochondrion"/>
    <property type="evidence" value="ECO:0007669"/>
    <property type="project" value="UniProtKB-SubCell"/>
</dbReference>
<proteinExistence type="inferred from homology"/>
<protein>
    <recommendedName>
        <fullName evidence="4">Oxidation resistance protein 1</fullName>
    </recommendedName>
</protein>
<evidence type="ECO:0000256" key="4">
    <source>
        <dbReference type="ARBA" id="ARBA00040604"/>
    </source>
</evidence>
<dbReference type="AlphaFoldDB" id="A0ABD3SG54"/>
<name>A0ABD3SG54_9STRA</name>
<keyword evidence="3" id="KW-0496">Mitochondrion</keyword>
<dbReference type="SMART" id="SM00584">
    <property type="entry name" value="TLDc"/>
    <property type="match status" value="1"/>
</dbReference>
<dbReference type="Pfam" id="PF07534">
    <property type="entry name" value="TLD"/>
    <property type="match status" value="1"/>
</dbReference>
<reference evidence="7 8" key="1">
    <citation type="submission" date="2024-10" db="EMBL/GenBank/DDBJ databases">
        <title>Updated reference genomes for cyclostephanoid diatoms.</title>
        <authorList>
            <person name="Roberts W.R."/>
            <person name="Alverson A.J."/>
        </authorList>
    </citation>
    <scope>NUCLEOTIDE SEQUENCE [LARGE SCALE GENOMIC DNA]</scope>
    <source>
        <strain evidence="7 8">AJA228-03</strain>
    </source>
</reference>
<dbReference type="PANTHER" id="PTHR23354">
    <property type="entry name" value="NUCLEOLAR PROTEIN 7/ESTROGEN RECEPTOR COACTIVATOR-RELATED"/>
    <property type="match status" value="1"/>
</dbReference>
<comment type="caution">
    <text evidence="7">The sequence shown here is derived from an EMBL/GenBank/DDBJ whole genome shotgun (WGS) entry which is preliminary data.</text>
</comment>
<comment type="similarity">
    <text evidence="2">Belongs to the OXR1 family.</text>
</comment>
<evidence type="ECO:0000256" key="1">
    <source>
        <dbReference type="ARBA" id="ARBA00004173"/>
    </source>
</evidence>
<evidence type="ECO:0000256" key="2">
    <source>
        <dbReference type="ARBA" id="ARBA00009540"/>
    </source>
</evidence>
<dbReference type="InterPro" id="IPR000195">
    <property type="entry name" value="Rab-GAP-TBC_dom"/>
</dbReference>
<dbReference type="EMBL" id="JALLPB020000038">
    <property type="protein sequence ID" value="KAL3823406.1"/>
    <property type="molecule type" value="Genomic_DNA"/>
</dbReference>
<dbReference type="Pfam" id="PF00566">
    <property type="entry name" value="RabGAP-TBC"/>
    <property type="match status" value="1"/>
</dbReference>
<dbReference type="Gene3D" id="1.10.472.80">
    <property type="entry name" value="Ypt/Rab-GAP domain of gyp1p, domain 3"/>
    <property type="match status" value="1"/>
</dbReference>
<gene>
    <name evidence="7" type="ORF">ACHAXA_004281</name>
</gene>
<accession>A0ABD3SG54</accession>
<sequence>MDSLRGSVIDQTVPPDSAWSSRPRSIGAHEGEWKEEMRSMCRRGIPPSLRRAAWIINAVSAANPNMSYSDCVDFGTFRKVRVIEHGWDLTLKSIFPDESDLDRAEVLDFGVGHDNLMNILYQRGSVIPDKGIRALAKVLHAARESLGLEFCPLLPDLTCLLLSYMPESYAFATIRQMVHDDSSYFLAISRVQHLAWCKTFSDLMKRCFPQTAVVMEHIGALEPIGLTPILKRFFAPILRREHVLRVMDIFTGEGAHAIFRIGTTLCCLAHAHLGETVREHCDNAAVFWEGVRRFTHSKHFQFDIFLNHQAYGVQKSLRILTRPIFPGRDFVSRLIANNEEWAEKNESTVSIHEDTKPLGLVEGGHPIQLAKHSPERLILSQWLPPALQSTKLDLIYSSNHHGRSLDMFYRCCSPARHTLTIMEVLGTDIVIGMYATQTWHNNPDGYGDGGCFLFRLKPNPQCFRYTIGESHVPSYNDVEQVEQNTSCLDDAGQLMISSREFISMGVGEGGASGLRLNEDLTRGSTSKSIGCENDVLVAEGVEVFDIGLVEVYRFIRDVDNKPVCHIDICVTFYVCASLIVCIVHQVDKIDPWKGLFD</sequence>
<dbReference type="PANTHER" id="PTHR23354:SF62">
    <property type="entry name" value="MUSTARD, ISOFORM V"/>
    <property type="match status" value="1"/>
</dbReference>
<evidence type="ECO:0000313" key="8">
    <source>
        <dbReference type="Proteomes" id="UP001530377"/>
    </source>
</evidence>
<evidence type="ECO:0000259" key="6">
    <source>
        <dbReference type="PROSITE" id="PS51886"/>
    </source>
</evidence>
<dbReference type="PROSITE" id="PS51886">
    <property type="entry name" value="TLDC"/>
    <property type="match status" value="1"/>
</dbReference>
<comment type="subcellular location">
    <subcellularLocation>
        <location evidence="1">Mitochondrion</location>
    </subcellularLocation>
</comment>
<dbReference type="InterPro" id="IPR006571">
    <property type="entry name" value="TLDc_dom"/>
</dbReference>
<evidence type="ECO:0000256" key="5">
    <source>
        <dbReference type="SAM" id="MobiDB-lite"/>
    </source>
</evidence>
<organism evidence="7 8">
    <name type="scientific">Cyclostephanos tholiformis</name>
    <dbReference type="NCBI Taxonomy" id="382380"/>
    <lineage>
        <taxon>Eukaryota</taxon>
        <taxon>Sar</taxon>
        <taxon>Stramenopiles</taxon>
        <taxon>Ochrophyta</taxon>
        <taxon>Bacillariophyta</taxon>
        <taxon>Coscinodiscophyceae</taxon>
        <taxon>Thalassiosirophycidae</taxon>
        <taxon>Stephanodiscales</taxon>
        <taxon>Stephanodiscaceae</taxon>
        <taxon>Cyclostephanos</taxon>
    </lineage>
</organism>
<feature type="domain" description="TLDc" evidence="6">
    <location>
        <begin position="376"/>
        <end position="555"/>
    </location>
</feature>